<dbReference type="Proteomes" id="UP000027093">
    <property type="component" value="Chromosome"/>
</dbReference>
<dbReference type="STRING" id="926571.NVIE_026890"/>
<evidence type="ECO:0000313" key="2">
    <source>
        <dbReference type="Proteomes" id="UP000027093"/>
    </source>
</evidence>
<evidence type="ECO:0000313" key="1">
    <source>
        <dbReference type="EMBL" id="AIC16961.1"/>
    </source>
</evidence>
<dbReference type="GeneID" id="74947926"/>
<organism evidence="1 2">
    <name type="scientific">Nitrososphaera viennensis EN76</name>
    <dbReference type="NCBI Taxonomy" id="926571"/>
    <lineage>
        <taxon>Archaea</taxon>
        <taxon>Nitrososphaerota</taxon>
        <taxon>Nitrososphaeria</taxon>
        <taxon>Nitrososphaerales</taxon>
        <taxon>Nitrososphaeraceae</taxon>
        <taxon>Nitrososphaera</taxon>
    </lineage>
</organism>
<sequence>MPELLTFQQKVDAFVNAARKVADRAEDYDRKILRDGNGNAANLADPIFGLSETEITTKLKMRIKPEWDNFRQAEATMLAELQGIDGAIE</sequence>
<dbReference type="EMBL" id="CP007536">
    <property type="protein sequence ID" value="AIC16961.1"/>
    <property type="molecule type" value="Genomic_DNA"/>
</dbReference>
<dbReference type="HOGENOM" id="CLU_2447771_0_0_2"/>
<dbReference type="RefSeq" id="WP_075055614.1">
    <property type="nucleotide sequence ID" value="NZ_CP007536.1"/>
</dbReference>
<dbReference type="AlphaFoldDB" id="A0A060HU68"/>
<dbReference type="KEGG" id="nvn:NVIE_026890"/>
<name>A0A060HU68_9ARCH</name>
<proteinExistence type="predicted"/>
<gene>
    <name evidence="1" type="ORF">NVIE_026890</name>
</gene>
<keyword evidence="2" id="KW-1185">Reference proteome</keyword>
<protein>
    <submittedName>
        <fullName evidence="1">Uncharacterized protein</fullName>
    </submittedName>
</protein>
<reference evidence="1 2" key="1">
    <citation type="journal article" date="2014" name="Int. J. Syst. Evol. Microbiol.">
        <title>Nitrososphaera viennensis gen. nov., sp. nov., an aerobic and mesophilic, ammonia-oxidizing archaeon from soil and a member of the archaeal phylum Thaumarchaeota.</title>
        <authorList>
            <person name="Stieglmeier M."/>
            <person name="Klingl A."/>
            <person name="Alves R.J."/>
            <person name="Rittmann S.K."/>
            <person name="Melcher M."/>
            <person name="Leisch N."/>
            <person name="Schleper C."/>
        </authorList>
    </citation>
    <scope>NUCLEOTIDE SEQUENCE [LARGE SCALE GENOMIC DNA]</scope>
    <source>
        <strain evidence="1">EN76</strain>
    </source>
</reference>
<accession>A0A060HU68</accession>